<dbReference type="InterPro" id="IPR039424">
    <property type="entry name" value="SBP_5"/>
</dbReference>
<dbReference type="GO" id="GO:0030288">
    <property type="term" value="C:outer membrane-bounded periplasmic space"/>
    <property type="evidence" value="ECO:0007669"/>
    <property type="project" value="UniProtKB-ARBA"/>
</dbReference>
<dbReference type="Gene3D" id="3.90.76.10">
    <property type="entry name" value="Dipeptide-binding Protein, Domain 1"/>
    <property type="match status" value="1"/>
</dbReference>
<name>M2C7V7_TREDN</name>
<dbReference type="Gene3D" id="3.40.190.10">
    <property type="entry name" value="Periplasmic binding protein-like II"/>
    <property type="match status" value="1"/>
</dbReference>
<accession>M2C7V7</accession>
<dbReference type="GO" id="GO:0043190">
    <property type="term" value="C:ATP-binding cassette (ABC) transporter complex"/>
    <property type="evidence" value="ECO:0007669"/>
    <property type="project" value="InterPro"/>
</dbReference>
<dbReference type="RefSeq" id="WP_002687262.1">
    <property type="nucleotide sequence ID" value="NZ_CM001794.1"/>
</dbReference>
<dbReference type="InterPro" id="IPR000914">
    <property type="entry name" value="SBP_5_dom"/>
</dbReference>
<dbReference type="Gene3D" id="3.10.105.10">
    <property type="entry name" value="Dipeptide-binding Protein, Domain 3"/>
    <property type="match status" value="1"/>
</dbReference>
<dbReference type="CDD" id="cd00995">
    <property type="entry name" value="PBP2_NikA_DppA_OppA_like"/>
    <property type="match status" value="1"/>
</dbReference>
<dbReference type="Pfam" id="PF00496">
    <property type="entry name" value="SBP_bac_5"/>
    <property type="match status" value="1"/>
</dbReference>
<dbReference type="PROSITE" id="PS51257">
    <property type="entry name" value="PROKAR_LIPOPROTEIN"/>
    <property type="match status" value="1"/>
</dbReference>
<evidence type="ECO:0000313" key="2">
    <source>
        <dbReference type="EMBL" id="EMB33397.1"/>
    </source>
</evidence>
<dbReference type="GO" id="GO:1904680">
    <property type="term" value="F:peptide transmembrane transporter activity"/>
    <property type="evidence" value="ECO:0007669"/>
    <property type="project" value="TreeGrafter"/>
</dbReference>
<organism evidence="2">
    <name type="scientific">Treponema denticola H1-T</name>
    <dbReference type="NCBI Taxonomy" id="999431"/>
    <lineage>
        <taxon>Bacteria</taxon>
        <taxon>Pseudomonadati</taxon>
        <taxon>Spirochaetota</taxon>
        <taxon>Spirochaetia</taxon>
        <taxon>Spirochaetales</taxon>
        <taxon>Treponemataceae</taxon>
        <taxon>Treponema</taxon>
    </lineage>
</organism>
<dbReference type="AlphaFoldDB" id="M2C7V7"/>
<dbReference type="GO" id="GO:0015833">
    <property type="term" value="P:peptide transport"/>
    <property type="evidence" value="ECO:0007669"/>
    <property type="project" value="TreeGrafter"/>
</dbReference>
<dbReference type="PIRSF" id="PIRSF002741">
    <property type="entry name" value="MppA"/>
    <property type="match status" value="1"/>
</dbReference>
<evidence type="ECO:0000259" key="1">
    <source>
        <dbReference type="Pfam" id="PF00496"/>
    </source>
</evidence>
<feature type="domain" description="Solute-binding protein family 5" evidence="1">
    <location>
        <begin position="85"/>
        <end position="444"/>
    </location>
</feature>
<dbReference type="PANTHER" id="PTHR30290">
    <property type="entry name" value="PERIPLASMIC BINDING COMPONENT OF ABC TRANSPORTER"/>
    <property type="match status" value="1"/>
</dbReference>
<comment type="caution">
    <text evidence="2">The sequence shown here is derived from an EMBL/GenBank/DDBJ whole genome shotgun (WGS) entry which is preliminary data.</text>
</comment>
<reference evidence="2" key="1">
    <citation type="submission" date="2012-01" db="EMBL/GenBank/DDBJ databases">
        <title>The Genome Sequence of Treponema denticola H1-T.</title>
        <authorList>
            <consortium name="The Broad Institute Genome Sequencing Platform"/>
            <person name="Earl A."/>
            <person name="Ward D."/>
            <person name="Feldgarden M."/>
            <person name="Gevers D."/>
            <person name="Blanton J.M."/>
            <person name="Fenno C.J."/>
            <person name="Baranova O.V."/>
            <person name="Mathney J."/>
            <person name="Dewhirst F.E."/>
            <person name="Izard J."/>
            <person name="Young S.K."/>
            <person name="Zeng Q."/>
            <person name="Gargeya S."/>
            <person name="Fitzgerald M."/>
            <person name="Haas B."/>
            <person name="Abouelleil A."/>
            <person name="Alvarado L."/>
            <person name="Arachchi H.M."/>
            <person name="Berlin A."/>
            <person name="Chapman S.B."/>
            <person name="Gearin G."/>
            <person name="Goldberg J."/>
            <person name="Griggs A."/>
            <person name="Gujja S."/>
            <person name="Hansen M."/>
            <person name="Heiman D."/>
            <person name="Howarth C."/>
            <person name="Larimer J."/>
            <person name="Lui A."/>
            <person name="MacDonald P.J.P."/>
            <person name="McCowen C."/>
            <person name="Montmayeur A."/>
            <person name="Murphy C."/>
            <person name="Neiman D."/>
            <person name="Pearson M."/>
            <person name="Priest M."/>
            <person name="Roberts A."/>
            <person name="Saif S."/>
            <person name="Shea T."/>
            <person name="Sisk P."/>
            <person name="Stolte C."/>
            <person name="Sykes S."/>
            <person name="Wortman J."/>
            <person name="Nusbaum C."/>
            <person name="Birren B."/>
        </authorList>
    </citation>
    <scope>NUCLEOTIDE SEQUENCE [LARGE SCALE GENOMIC DNA]</scope>
    <source>
        <strain evidence="2">H1-T</strain>
    </source>
</reference>
<dbReference type="SUPFAM" id="SSF53850">
    <property type="entry name" value="Periplasmic binding protein-like II"/>
    <property type="match status" value="1"/>
</dbReference>
<proteinExistence type="predicted"/>
<dbReference type="PANTHER" id="PTHR30290:SF59">
    <property type="entry name" value="OLIGOPEPTIDE ABC TRANSPORTER,SUBSTRATE-BINDING PROTEIN"/>
    <property type="match status" value="1"/>
</dbReference>
<gene>
    <name evidence="2" type="ORF">HMPREF9725_00398</name>
</gene>
<dbReference type="Proteomes" id="UP000011708">
    <property type="component" value="Chromosome"/>
</dbReference>
<dbReference type="PATRIC" id="fig|999431.4.peg.413"/>
<protein>
    <recommendedName>
        <fullName evidence="1">Solute-binding protein family 5 domain-containing protein</fullName>
    </recommendedName>
</protein>
<dbReference type="InterPro" id="IPR030678">
    <property type="entry name" value="Peptide/Ni-bd"/>
</dbReference>
<sequence>MNKKLMILSTVLLVIFGSSFISCNGKNKSNIKETKKSAADKLMVLPIGSDPSIINPLYANDRVSLTISHVLYDPLYTIKNGKILYNGLAEKLENSSDFLAYTLKLRHDVTWHDGKPFSADDLIYTLSVIMDEKQNAKGRFALIFGDKVIEYRKLDDYTVEFKLPQVNMSFVQNLSSIKPIPKHIYMGQANIAESKNNANPIGNGCFKFKEQRIGETYQVERNNNYYGDKALLDGIVYRVIPNSNAVMVALENGEINAAYIKANQIEKYKSNENLQIVTFSEGMVNNIFFRISNPKISDVRLRQAISYAIDKDKLLKGAYGGPEYATIAFSPFAQETQYYTDEVEKYQYNIDKAKELLKEAKIGSISLRLMYTSGNPAQEKEALLIQEMLKKINITIELLPLERGSFIEKLLNVKNQDFELALNGYVFGDNPDTYGALFTKNSPENFSGYLNPEIDKLFAAAVTETNSSKRENMYKEIQQILVKDAVQISTAYMKSIVVVNKQFKNLKEANPAPIHMFDYFNKISKDE</sequence>
<dbReference type="HOGENOM" id="CLU_017028_8_4_12"/>
<dbReference type="EMBL" id="AGDW01000007">
    <property type="protein sequence ID" value="EMB33397.1"/>
    <property type="molecule type" value="Genomic_DNA"/>
</dbReference>